<accession>A0A0G1WF94</accession>
<reference evidence="2 3" key="1">
    <citation type="journal article" date="2015" name="Nature">
        <title>rRNA introns, odd ribosomes, and small enigmatic genomes across a large radiation of phyla.</title>
        <authorList>
            <person name="Brown C.T."/>
            <person name="Hug L.A."/>
            <person name="Thomas B.C."/>
            <person name="Sharon I."/>
            <person name="Castelle C.J."/>
            <person name="Singh A."/>
            <person name="Wilkins M.J."/>
            <person name="Williams K.H."/>
            <person name="Banfield J.F."/>
        </authorList>
    </citation>
    <scope>NUCLEOTIDE SEQUENCE [LARGE SCALE GENOMIC DNA]</scope>
</reference>
<comment type="caution">
    <text evidence="2">The sequence shown here is derived from an EMBL/GenBank/DDBJ whole genome shotgun (WGS) entry which is preliminary data.</text>
</comment>
<dbReference type="EMBL" id="LCQN01000003">
    <property type="protein sequence ID" value="KKW17453.1"/>
    <property type="molecule type" value="Genomic_DNA"/>
</dbReference>
<dbReference type="Proteomes" id="UP000033982">
    <property type="component" value="Unassembled WGS sequence"/>
</dbReference>
<feature type="region of interest" description="Disordered" evidence="1">
    <location>
        <begin position="106"/>
        <end position="181"/>
    </location>
</feature>
<organism evidence="2 3">
    <name type="scientific">Candidatus Magasanikbacteria bacterium GW2011_GWA2_50_22</name>
    <dbReference type="NCBI Taxonomy" id="1619043"/>
    <lineage>
        <taxon>Bacteria</taxon>
        <taxon>Candidatus Magasanikiibacteriota</taxon>
    </lineage>
</organism>
<gene>
    <name evidence="2" type="ORF">UY58_C0003G0030</name>
</gene>
<feature type="compositionally biased region" description="Basic and acidic residues" evidence="1">
    <location>
        <begin position="106"/>
        <end position="115"/>
    </location>
</feature>
<evidence type="ECO:0000313" key="2">
    <source>
        <dbReference type="EMBL" id="KKW17453.1"/>
    </source>
</evidence>
<name>A0A0G1WF94_9BACT</name>
<feature type="compositionally biased region" description="Basic and acidic residues" evidence="1">
    <location>
        <begin position="163"/>
        <end position="181"/>
    </location>
</feature>
<evidence type="ECO:0000256" key="1">
    <source>
        <dbReference type="SAM" id="MobiDB-lite"/>
    </source>
</evidence>
<proteinExistence type="predicted"/>
<evidence type="ECO:0000313" key="3">
    <source>
        <dbReference type="Proteomes" id="UP000033982"/>
    </source>
</evidence>
<sequence length="181" mass="19953">MEPDNEEKILDEKIQERFKALPKALQNAITSADVEKKLRDLSDVHKLHLDQWQKLENEVMLALLGFQPVEKLVANIKNEVGLTDEIAEALAGDIADTIFQPIRAELERELGKPEDEPVASSLQPVAEKPVASSQQPVASTPPPAPPMAKSVRATLSPAYASDTKSHERKTVDDDPYREAIG</sequence>
<dbReference type="AlphaFoldDB" id="A0A0G1WF94"/>
<protein>
    <submittedName>
        <fullName evidence="2">Uncharacterized protein</fullName>
    </submittedName>
</protein>